<keyword evidence="1" id="KW-0472">Membrane</keyword>
<dbReference type="GeneID" id="20200550"/>
<evidence type="ECO:0000313" key="2">
    <source>
        <dbReference type="EMBL" id="ESN94571.1"/>
    </source>
</evidence>
<organism evidence="3 4">
    <name type="scientific">Helobdella robusta</name>
    <name type="common">Californian leech</name>
    <dbReference type="NCBI Taxonomy" id="6412"/>
    <lineage>
        <taxon>Eukaryota</taxon>
        <taxon>Metazoa</taxon>
        <taxon>Spiralia</taxon>
        <taxon>Lophotrochozoa</taxon>
        <taxon>Annelida</taxon>
        <taxon>Clitellata</taxon>
        <taxon>Hirudinea</taxon>
        <taxon>Rhynchobdellida</taxon>
        <taxon>Glossiphoniidae</taxon>
        <taxon>Helobdella</taxon>
    </lineage>
</organism>
<dbReference type="InParanoid" id="T1EVF0"/>
<gene>
    <name evidence="3" type="primary">20200550</name>
    <name evidence="2" type="ORF">HELRODRAFT_164432</name>
</gene>
<evidence type="ECO:0000313" key="4">
    <source>
        <dbReference type="Proteomes" id="UP000015101"/>
    </source>
</evidence>
<dbReference type="RefSeq" id="XP_009027621.1">
    <property type="nucleotide sequence ID" value="XM_009029373.1"/>
</dbReference>
<dbReference type="KEGG" id="hro:HELRODRAFT_164432"/>
<reference evidence="2 4" key="2">
    <citation type="journal article" date="2013" name="Nature">
        <title>Insights into bilaterian evolution from three spiralian genomes.</title>
        <authorList>
            <person name="Simakov O."/>
            <person name="Marletaz F."/>
            <person name="Cho S.J."/>
            <person name="Edsinger-Gonzales E."/>
            <person name="Havlak P."/>
            <person name="Hellsten U."/>
            <person name="Kuo D.H."/>
            <person name="Larsson T."/>
            <person name="Lv J."/>
            <person name="Arendt D."/>
            <person name="Savage R."/>
            <person name="Osoegawa K."/>
            <person name="de Jong P."/>
            <person name="Grimwood J."/>
            <person name="Chapman J.A."/>
            <person name="Shapiro H."/>
            <person name="Aerts A."/>
            <person name="Otillar R.P."/>
            <person name="Terry A.Y."/>
            <person name="Boore J.L."/>
            <person name="Grigoriev I.V."/>
            <person name="Lindberg D.R."/>
            <person name="Seaver E.C."/>
            <person name="Weisblat D.A."/>
            <person name="Putnam N.H."/>
            <person name="Rokhsar D.S."/>
        </authorList>
    </citation>
    <scope>NUCLEOTIDE SEQUENCE</scope>
</reference>
<keyword evidence="4" id="KW-1185">Reference proteome</keyword>
<keyword evidence="1" id="KW-0812">Transmembrane</keyword>
<dbReference type="EMBL" id="KB097571">
    <property type="protein sequence ID" value="ESN94571.1"/>
    <property type="molecule type" value="Genomic_DNA"/>
</dbReference>
<reference evidence="3" key="3">
    <citation type="submission" date="2015-06" db="UniProtKB">
        <authorList>
            <consortium name="EnsemblMetazoa"/>
        </authorList>
    </citation>
    <scope>IDENTIFICATION</scope>
</reference>
<dbReference type="Proteomes" id="UP000015101">
    <property type="component" value="Unassembled WGS sequence"/>
</dbReference>
<evidence type="ECO:0000256" key="1">
    <source>
        <dbReference type="SAM" id="Phobius"/>
    </source>
</evidence>
<dbReference type="EMBL" id="AMQM01001663">
    <property type="status" value="NOT_ANNOTATED_CDS"/>
    <property type="molecule type" value="Genomic_DNA"/>
</dbReference>
<dbReference type="AlphaFoldDB" id="T1EVF0"/>
<accession>T1EVF0</accession>
<sequence length="124" mass="14251">MASFHRLTAQSDGDEDECDEDYVINMTNMMNMVNVMNMVIMDKRGEHDEHDEHGERDEHGYNCEHLNYGELDQGSNLKSKDMNAGEDVAPLKNIQMYVTCCMMLTSQMTLTMLLMPAFDVMLLM</sequence>
<keyword evidence="1" id="KW-1133">Transmembrane helix</keyword>
<name>T1EVF0_HELRO</name>
<evidence type="ECO:0000313" key="3">
    <source>
        <dbReference type="EnsemblMetazoa" id="HelroP164432"/>
    </source>
</evidence>
<feature type="transmembrane region" description="Helical" evidence="1">
    <location>
        <begin position="96"/>
        <end position="118"/>
    </location>
</feature>
<reference evidence="4" key="1">
    <citation type="submission" date="2012-12" db="EMBL/GenBank/DDBJ databases">
        <authorList>
            <person name="Hellsten U."/>
            <person name="Grimwood J."/>
            <person name="Chapman J.A."/>
            <person name="Shapiro H."/>
            <person name="Aerts A."/>
            <person name="Otillar R.P."/>
            <person name="Terry A.Y."/>
            <person name="Boore J.L."/>
            <person name="Simakov O."/>
            <person name="Marletaz F."/>
            <person name="Cho S.-J."/>
            <person name="Edsinger-Gonzales E."/>
            <person name="Havlak P."/>
            <person name="Kuo D.-H."/>
            <person name="Larsson T."/>
            <person name="Lv J."/>
            <person name="Arendt D."/>
            <person name="Savage R."/>
            <person name="Osoegawa K."/>
            <person name="de Jong P."/>
            <person name="Lindberg D.R."/>
            <person name="Seaver E.C."/>
            <person name="Weisblat D.A."/>
            <person name="Putnam N.H."/>
            <person name="Grigoriev I.V."/>
            <person name="Rokhsar D.S."/>
        </authorList>
    </citation>
    <scope>NUCLEOTIDE SEQUENCE</scope>
</reference>
<dbReference type="CTD" id="20200550"/>
<proteinExistence type="predicted"/>
<protein>
    <submittedName>
        <fullName evidence="2 3">Uncharacterized protein</fullName>
    </submittedName>
</protein>
<dbReference type="EnsemblMetazoa" id="HelroT164432">
    <property type="protein sequence ID" value="HelroP164432"/>
    <property type="gene ID" value="HelroG164432"/>
</dbReference>
<dbReference type="HOGENOM" id="CLU_2006387_0_0_1"/>